<evidence type="ECO:0000313" key="4">
    <source>
        <dbReference type="Proteomes" id="UP000486602"/>
    </source>
</evidence>
<evidence type="ECO:0000313" key="3">
    <source>
        <dbReference type="EMBL" id="NEN23721.1"/>
    </source>
</evidence>
<feature type="signal peptide" evidence="2">
    <location>
        <begin position="1"/>
        <end position="26"/>
    </location>
</feature>
<gene>
    <name evidence="3" type="ORF">G3O08_09435</name>
</gene>
<accession>A0A7K3WRP6</accession>
<feature type="chain" id="PRO_5029626038" description="Adenylosuccinate synthetase" evidence="2">
    <location>
        <begin position="27"/>
        <end position="72"/>
    </location>
</feature>
<dbReference type="Proteomes" id="UP000486602">
    <property type="component" value="Unassembled WGS sequence"/>
</dbReference>
<keyword evidence="1" id="KW-1133">Transmembrane helix</keyword>
<dbReference type="AlphaFoldDB" id="A0A7K3WRP6"/>
<dbReference type="EMBL" id="JAAGVY010000014">
    <property type="protein sequence ID" value="NEN23721.1"/>
    <property type="molecule type" value="Genomic_DNA"/>
</dbReference>
<organism evidence="3 4">
    <name type="scientific">Cryomorpha ignava</name>
    <dbReference type="NCBI Taxonomy" id="101383"/>
    <lineage>
        <taxon>Bacteria</taxon>
        <taxon>Pseudomonadati</taxon>
        <taxon>Bacteroidota</taxon>
        <taxon>Flavobacteriia</taxon>
        <taxon>Flavobacteriales</taxon>
        <taxon>Cryomorphaceae</taxon>
        <taxon>Cryomorpha</taxon>
    </lineage>
</organism>
<keyword evidence="1" id="KW-0812">Transmembrane</keyword>
<reference evidence="3 4" key="1">
    <citation type="submission" date="2020-02" db="EMBL/GenBank/DDBJ databases">
        <title>Out from the shadows clarifying the taxonomy of the family Cryomorphaceae and related taxa by utilizing the GTDB taxonomic framework.</title>
        <authorList>
            <person name="Bowman J.P."/>
        </authorList>
    </citation>
    <scope>NUCLEOTIDE SEQUENCE [LARGE SCALE GENOMIC DNA]</scope>
    <source>
        <strain evidence="3 4">QSSC 1-22</strain>
    </source>
</reference>
<evidence type="ECO:0000256" key="1">
    <source>
        <dbReference type="SAM" id="Phobius"/>
    </source>
</evidence>
<name>A0A7K3WRP6_9FLAO</name>
<feature type="transmembrane region" description="Helical" evidence="1">
    <location>
        <begin position="50"/>
        <end position="66"/>
    </location>
</feature>
<keyword evidence="1" id="KW-0472">Membrane</keyword>
<keyword evidence="2" id="KW-0732">Signal</keyword>
<evidence type="ECO:0008006" key="5">
    <source>
        <dbReference type="Google" id="ProtNLM"/>
    </source>
</evidence>
<protein>
    <recommendedName>
        <fullName evidence="5">Adenylosuccinate synthetase</fullName>
    </recommendedName>
</protein>
<proteinExistence type="predicted"/>
<keyword evidence="4" id="KW-1185">Reference proteome</keyword>
<dbReference type="RefSeq" id="WP_163285115.1">
    <property type="nucleotide sequence ID" value="NZ_JAAGVY010000014.1"/>
</dbReference>
<evidence type="ECO:0000256" key="2">
    <source>
        <dbReference type="SAM" id="SignalP"/>
    </source>
</evidence>
<sequence>MKIYNSIQAAIFTVICLIASSITAFAQLPDGVDAGQSDEAVSIYQQPKYIIPIVVFIILAIAFYFWQKRSKK</sequence>
<comment type="caution">
    <text evidence="3">The sequence shown here is derived from an EMBL/GenBank/DDBJ whole genome shotgun (WGS) entry which is preliminary data.</text>
</comment>